<dbReference type="InterPro" id="IPR005641">
    <property type="entry name" value="Hexon_assoc_IX"/>
</dbReference>
<keyword evidence="3" id="KW-1048">Host nucleus</keyword>
<evidence type="ECO:0000313" key="10">
    <source>
        <dbReference type="Proteomes" id="UP000173328"/>
    </source>
</evidence>
<dbReference type="GO" id="GO:0046718">
    <property type="term" value="P:symbiont entry into host cell"/>
    <property type="evidence" value="ECO:0007669"/>
    <property type="project" value="UniProtKB-KW"/>
</dbReference>
<evidence type="ECO:0000256" key="5">
    <source>
        <dbReference type="ARBA" id="ARBA00022844"/>
    </source>
</evidence>
<evidence type="ECO:0000256" key="1">
    <source>
        <dbReference type="ARBA" id="ARBA00010950"/>
    </source>
</evidence>
<dbReference type="GO" id="GO:0031423">
    <property type="term" value="F:hexon binding"/>
    <property type="evidence" value="ECO:0007669"/>
    <property type="project" value="InterPro"/>
</dbReference>
<proteinExistence type="inferred from homology"/>
<dbReference type="KEGG" id="vg:28715604"/>
<dbReference type="Proteomes" id="UP000173328">
    <property type="component" value="Segment"/>
</dbReference>
<dbReference type="GO" id="GO:0098021">
    <property type="term" value="C:viral capsid, decoration"/>
    <property type="evidence" value="ECO:0007669"/>
    <property type="project" value="UniProtKB-KW"/>
</dbReference>
<evidence type="ECO:0000256" key="4">
    <source>
        <dbReference type="ARBA" id="ARBA00022581"/>
    </source>
</evidence>
<evidence type="ECO:0000256" key="3">
    <source>
        <dbReference type="ARBA" id="ARBA00022562"/>
    </source>
</evidence>
<keyword evidence="7" id="KW-1232">Capsid decoration protein</keyword>
<keyword evidence="8" id="KW-1160">Virus entry into host cell</keyword>
<dbReference type="OrthoDB" id="14287at10239"/>
<evidence type="ECO:0000313" key="9">
    <source>
        <dbReference type="EMBL" id="AMB43146.1"/>
    </source>
</evidence>
<evidence type="ECO:0000256" key="7">
    <source>
        <dbReference type="ARBA" id="ARBA00023093"/>
    </source>
</evidence>
<organism evidence="9 10">
    <name type="scientific">Bat mastadenovirus WIV12</name>
    <dbReference type="NCBI Taxonomy" id="1788434"/>
    <lineage>
        <taxon>Viruses</taxon>
        <taxon>Varidnaviria</taxon>
        <taxon>Bamfordvirae</taxon>
        <taxon>Preplasmiviricota</taxon>
        <taxon>Polisuviricotina</taxon>
        <taxon>Pharingeaviricetes</taxon>
        <taxon>Rowavirales</taxon>
        <taxon>Adenoviridae</taxon>
        <taxon>Mastadenovirus</taxon>
        <taxon>Mastadenovirus miniopteridae</taxon>
        <taxon>Bat mastadenovirus D</taxon>
    </lineage>
</organism>
<dbReference type="Pfam" id="PF03955">
    <property type="entry name" value="Adeno_PIX"/>
    <property type="match status" value="1"/>
</dbReference>
<name>A0A1B0UHZ7_9ADEN</name>
<evidence type="ECO:0000256" key="8">
    <source>
        <dbReference type="ARBA" id="ARBA00023296"/>
    </source>
</evidence>
<keyword evidence="10" id="KW-1185">Reference proteome</keyword>
<keyword evidence="5" id="KW-0946">Virion</keyword>
<accession>A0A1B0UHZ7</accession>
<keyword evidence="4" id="KW-0945">Host-virus interaction</keyword>
<dbReference type="RefSeq" id="YP_009272873.1">
    <property type="nucleotide sequence ID" value="NC_030860.1"/>
</dbReference>
<dbReference type="EMBL" id="KT698856">
    <property type="protein sequence ID" value="AMB43146.1"/>
    <property type="molecule type" value="Genomic_DNA"/>
</dbReference>
<protein>
    <submittedName>
        <fullName evidence="9">IX</fullName>
    </submittedName>
</protein>
<comment type="similarity">
    <text evidence="1">Belongs to the adenoviridae hexon-interlacing protein family.</text>
</comment>
<keyword evidence="6" id="KW-0175">Coiled coil</keyword>
<reference evidence="9 10" key="1">
    <citation type="submission" date="2015-08" db="EMBL/GenBank/DDBJ databases">
        <title>Isolation and characterization of novel bat adenoviruses with diverse genome sizes, low GC contents or extremely long E3 ORFs.</title>
        <authorList>
            <person name="Tan B."/>
            <person name="Yang X.-L."/>
            <person name="Ge X.-Y."/>
            <person name="Peng C."/>
            <person name="Zhang Y.-Z."/>
            <person name="Zhang L.-B."/>
            <person name="Shi Z.-L."/>
        </authorList>
    </citation>
    <scope>NUCLEOTIDE SEQUENCE [LARGE SCALE GENOMIC DNA]</scope>
    <source>
        <strain evidence="9">WIV12</strain>
    </source>
</reference>
<evidence type="ECO:0000256" key="6">
    <source>
        <dbReference type="ARBA" id="ARBA00023054"/>
    </source>
</evidence>
<sequence>MSVSYAGAIQTAFVTRNLPRWAGVPQDVIGSDLGGKPVLPTNAMAEMTAGGELLKEVELLRRRLMLIEQKLKLLEARARFADGA</sequence>
<dbReference type="GeneID" id="28715604"/>
<evidence type="ECO:0000256" key="2">
    <source>
        <dbReference type="ARBA" id="ARBA00022561"/>
    </source>
</evidence>
<keyword evidence="2" id="KW-0167">Capsid protein</keyword>